<dbReference type="CDD" id="cd00077">
    <property type="entry name" value="HDc"/>
    <property type="match status" value="1"/>
</dbReference>
<dbReference type="PANTHER" id="PTHR35569:SF1">
    <property type="entry name" value="CYANAMIDE HYDRATASE DDI2-RELATED"/>
    <property type="match status" value="1"/>
</dbReference>
<dbReference type="EMBL" id="KV417746">
    <property type="protein sequence ID" value="KZP07581.1"/>
    <property type="molecule type" value="Genomic_DNA"/>
</dbReference>
<dbReference type="AlphaFoldDB" id="A0A165WDU3"/>
<dbReference type="Gene3D" id="1.10.3210.10">
    <property type="entry name" value="Hypothetical protein af1432"/>
    <property type="match status" value="1"/>
</dbReference>
<dbReference type="STRING" id="436010.A0A165WDU3"/>
<dbReference type="OrthoDB" id="10033309at2759"/>
<dbReference type="InterPro" id="IPR017771">
    <property type="entry name" value="Cyanamide_hydratase_HD"/>
</dbReference>
<dbReference type="NCBIfam" id="TIGR03401">
    <property type="entry name" value="cyanamide_fam"/>
    <property type="match status" value="1"/>
</dbReference>
<gene>
    <name evidence="2" type="ORF">FIBSPDRAFT_939443</name>
</gene>
<proteinExistence type="predicted"/>
<feature type="domain" description="HD" evidence="1">
    <location>
        <begin position="68"/>
        <end position="164"/>
    </location>
</feature>
<evidence type="ECO:0000259" key="1">
    <source>
        <dbReference type="Pfam" id="PF01966"/>
    </source>
</evidence>
<dbReference type="Pfam" id="PF01966">
    <property type="entry name" value="HD"/>
    <property type="match status" value="1"/>
</dbReference>
<sequence length="275" mass="30393">MSCPASLPNPIFAYLSGLKLAAPSQPHPSTFFDPPSVGSTAHPHTVLTPICDHAQKFIHALLPPWGEHHVLRTFAFGLAVAEHAGWTTSPQSEELGWSRELWFLTAILHDIGWDAQNNLKSRLSFEIYGGVKAREMLMGWGASQDVADEVCEAIVRHTDGGATTGSLRLMTALTQIGARHDLLGFAVPGFLHPDDNRIINERWPRLGFADQVTHYMENELQHKPGCMFSKCAAVILGKVHGVECYKGLEGEAGDDAEWKERRKTVVVDTYGYRII</sequence>
<dbReference type="Proteomes" id="UP000076532">
    <property type="component" value="Unassembled WGS sequence"/>
</dbReference>
<dbReference type="InterPro" id="IPR006674">
    <property type="entry name" value="HD_domain"/>
</dbReference>
<keyword evidence="3" id="KW-1185">Reference proteome</keyword>
<reference evidence="2 3" key="1">
    <citation type="journal article" date="2016" name="Mol. Biol. Evol.">
        <title>Comparative Genomics of Early-Diverging Mushroom-Forming Fungi Provides Insights into the Origins of Lignocellulose Decay Capabilities.</title>
        <authorList>
            <person name="Nagy L.G."/>
            <person name="Riley R."/>
            <person name="Tritt A."/>
            <person name="Adam C."/>
            <person name="Daum C."/>
            <person name="Floudas D."/>
            <person name="Sun H."/>
            <person name="Yadav J.S."/>
            <person name="Pangilinan J."/>
            <person name="Larsson K.H."/>
            <person name="Matsuura K."/>
            <person name="Barry K."/>
            <person name="Labutti K."/>
            <person name="Kuo R."/>
            <person name="Ohm R.A."/>
            <person name="Bhattacharya S.S."/>
            <person name="Shirouzu T."/>
            <person name="Yoshinaga Y."/>
            <person name="Martin F.M."/>
            <person name="Grigoriev I.V."/>
            <person name="Hibbett D.S."/>
        </authorList>
    </citation>
    <scope>NUCLEOTIDE SEQUENCE [LARGE SCALE GENOMIC DNA]</scope>
    <source>
        <strain evidence="2 3">CBS 109695</strain>
    </source>
</reference>
<dbReference type="SUPFAM" id="SSF109604">
    <property type="entry name" value="HD-domain/PDEase-like"/>
    <property type="match status" value="1"/>
</dbReference>
<name>A0A165WDU3_9AGAM</name>
<evidence type="ECO:0000313" key="2">
    <source>
        <dbReference type="EMBL" id="KZP07581.1"/>
    </source>
</evidence>
<dbReference type="InterPro" id="IPR003607">
    <property type="entry name" value="HD/PDEase_dom"/>
</dbReference>
<accession>A0A165WDU3</accession>
<dbReference type="PANTHER" id="PTHR35569">
    <property type="entry name" value="CYANAMIDE HYDRATASE DDI2-RELATED"/>
    <property type="match status" value="1"/>
</dbReference>
<organism evidence="2 3">
    <name type="scientific">Athelia psychrophila</name>
    <dbReference type="NCBI Taxonomy" id="1759441"/>
    <lineage>
        <taxon>Eukaryota</taxon>
        <taxon>Fungi</taxon>
        <taxon>Dikarya</taxon>
        <taxon>Basidiomycota</taxon>
        <taxon>Agaricomycotina</taxon>
        <taxon>Agaricomycetes</taxon>
        <taxon>Agaricomycetidae</taxon>
        <taxon>Atheliales</taxon>
        <taxon>Atheliaceae</taxon>
        <taxon>Athelia</taxon>
    </lineage>
</organism>
<evidence type="ECO:0000313" key="3">
    <source>
        <dbReference type="Proteomes" id="UP000076532"/>
    </source>
</evidence>
<protein>
    <recommendedName>
        <fullName evidence="1">HD domain-containing protein</fullName>
    </recommendedName>
</protein>